<dbReference type="EMBL" id="GBXM01051639">
    <property type="protein sequence ID" value="JAH56938.1"/>
    <property type="molecule type" value="Transcribed_RNA"/>
</dbReference>
<organism evidence="1">
    <name type="scientific">Anguilla anguilla</name>
    <name type="common">European freshwater eel</name>
    <name type="synonym">Muraena anguilla</name>
    <dbReference type="NCBI Taxonomy" id="7936"/>
    <lineage>
        <taxon>Eukaryota</taxon>
        <taxon>Metazoa</taxon>
        <taxon>Chordata</taxon>
        <taxon>Craniata</taxon>
        <taxon>Vertebrata</taxon>
        <taxon>Euteleostomi</taxon>
        <taxon>Actinopterygii</taxon>
        <taxon>Neopterygii</taxon>
        <taxon>Teleostei</taxon>
        <taxon>Anguilliformes</taxon>
        <taxon>Anguillidae</taxon>
        <taxon>Anguilla</taxon>
    </lineage>
</organism>
<dbReference type="AlphaFoldDB" id="A0A0E9TY51"/>
<name>A0A0E9TY51_ANGAN</name>
<accession>A0A0E9TY51</accession>
<protein>
    <submittedName>
        <fullName evidence="1">Uncharacterized protein</fullName>
    </submittedName>
</protein>
<evidence type="ECO:0000313" key="1">
    <source>
        <dbReference type="EMBL" id="JAH57673.1"/>
    </source>
</evidence>
<reference evidence="1" key="1">
    <citation type="submission" date="2014-11" db="EMBL/GenBank/DDBJ databases">
        <authorList>
            <person name="Amaro Gonzalez C."/>
        </authorList>
    </citation>
    <scope>NUCLEOTIDE SEQUENCE</scope>
</reference>
<sequence>MTLRREVIRNWDQLTNELIFTNASIFYQY</sequence>
<proteinExistence type="predicted"/>
<reference evidence="1" key="2">
    <citation type="journal article" date="2015" name="Fish Shellfish Immunol.">
        <title>Early steps in the European eel (Anguilla anguilla)-Vibrio vulnificus interaction in the gills: Role of the RtxA13 toxin.</title>
        <authorList>
            <person name="Callol A."/>
            <person name="Pajuelo D."/>
            <person name="Ebbesson L."/>
            <person name="Teles M."/>
            <person name="MacKenzie S."/>
            <person name="Amaro C."/>
        </authorList>
    </citation>
    <scope>NUCLEOTIDE SEQUENCE</scope>
</reference>
<dbReference type="EMBL" id="GBXM01050904">
    <property type="protein sequence ID" value="JAH57673.1"/>
    <property type="molecule type" value="Transcribed_RNA"/>
</dbReference>